<dbReference type="AlphaFoldDB" id="A0A9D1EA13"/>
<feature type="domain" description="GP-PDE" evidence="1">
    <location>
        <begin position="41"/>
        <end position="280"/>
    </location>
</feature>
<dbReference type="PANTHER" id="PTHR46211:SF1">
    <property type="entry name" value="GLYCEROPHOSPHODIESTER PHOSPHODIESTERASE, CYTOPLASMIC"/>
    <property type="match status" value="1"/>
</dbReference>
<organism evidence="2 3">
    <name type="scientific">Candidatus Pullilachnospira gallistercoris</name>
    <dbReference type="NCBI Taxonomy" id="2840911"/>
    <lineage>
        <taxon>Bacteria</taxon>
        <taxon>Bacillati</taxon>
        <taxon>Bacillota</taxon>
        <taxon>Clostridia</taxon>
        <taxon>Lachnospirales</taxon>
        <taxon>Lachnospiraceae</taxon>
        <taxon>Lachnospiraceae incertae sedis</taxon>
        <taxon>Candidatus Pullilachnospira</taxon>
    </lineage>
</organism>
<evidence type="ECO:0000313" key="2">
    <source>
        <dbReference type="EMBL" id="HIR70988.1"/>
    </source>
</evidence>
<dbReference type="GO" id="GO:0008081">
    <property type="term" value="F:phosphoric diester hydrolase activity"/>
    <property type="evidence" value="ECO:0007669"/>
    <property type="project" value="InterPro"/>
</dbReference>
<dbReference type="Proteomes" id="UP000823912">
    <property type="component" value="Unassembled WGS sequence"/>
</dbReference>
<accession>A0A9D1EA13</accession>
<dbReference type="SUPFAM" id="SSF51695">
    <property type="entry name" value="PLC-like phosphodiesterases"/>
    <property type="match status" value="1"/>
</dbReference>
<proteinExistence type="predicted"/>
<dbReference type="InterPro" id="IPR030395">
    <property type="entry name" value="GP_PDE_dom"/>
</dbReference>
<dbReference type="InterPro" id="IPR017946">
    <property type="entry name" value="PLC-like_Pdiesterase_TIM-brl"/>
</dbReference>
<sequence>MKILMMILLILLVSAVVLAVLYLLAVMPRMTNRADIRPFLGRLYAHRGLHDNASDAPENSLAAFRKAVEKGFGIELDVQLTKDLVPVVFHDFTLKRVCGVDKKVRELTFDQLQELRLCGSDQRIPSFDQVLRLVKGRVPLIIEYKIEALDTRVCELGDRLLSDYPGAYCMESFNPLGVWWYKRHRKEVFRGILSDNYVKNGDRAFPAIFYEILHNMLFNFLAKPDFIAYNCRHYKDTARLICRNLYRAPAVAWTIKSQRELEERRADFDLFIFDSFVPEI</sequence>
<protein>
    <submittedName>
        <fullName evidence="2">Glycerophosphodiester phosphodiesterase</fullName>
    </submittedName>
</protein>
<dbReference type="PANTHER" id="PTHR46211">
    <property type="entry name" value="GLYCEROPHOSPHORYL DIESTER PHOSPHODIESTERASE"/>
    <property type="match status" value="1"/>
</dbReference>
<evidence type="ECO:0000259" key="1">
    <source>
        <dbReference type="PROSITE" id="PS51704"/>
    </source>
</evidence>
<dbReference type="Pfam" id="PF03009">
    <property type="entry name" value="GDPD"/>
    <property type="match status" value="1"/>
</dbReference>
<dbReference type="PROSITE" id="PS51704">
    <property type="entry name" value="GP_PDE"/>
    <property type="match status" value="1"/>
</dbReference>
<name>A0A9D1EA13_9FIRM</name>
<evidence type="ECO:0000313" key="3">
    <source>
        <dbReference type="Proteomes" id="UP000823912"/>
    </source>
</evidence>
<reference evidence="2" key="1">
    <citation type="submission" date="2020-10" db="EMBL/GenBank/DDBJ databases">
        <authorList>
            <person name="Gilroy R."/>
        </authorList>
    </citation>
    <scope>NUCLEOTIDE SEQUENCE</scope>
    <source>
        <strain evidence="2">ChiSjej5B23-6657</strain>
    </source>
</reference>
<reference evidence="2" key="2">
    <citation type="journal article" date="2021" name="PeerJ">
        <title>Extensive microbial diversity within the chicken gut microbiome revealed by metagenomics and culture.</title>
        <authorList>
            <person name="Gilroy R."/>
            <person name="Ravi A."/>
            <person name="Getino M."/>
            <person name="Pursley I."/>
            <person name="Horton D.L."/>
            <person name="Alikhan N.F."/>
            <person name="Baker D."/>
            <person name="Gharbi K."/>
            <person name="Hall N."/>
            <person name="Watson M."/>
            <person name="Adriaenssens E.M."/>
            <person name="Foster-Nyarko E."/>
            <person name="Jarju S."/>
            <person name="Secka A."/>
            <person name="Antonio M."/>
            <person name="Oren A."/>
            <person name="Chaudhuri R.R."/>
            <person name="La Ragione R."/>
            <person name="Hildebrand F."/>
            <person name="Pallen M.J."/>
        </authorList>
    </citation>
    <scope>NUCLEOTIDE SEQUENCE</scope>
    <source>
        <strain evidence="2">ChiSjej5B23-6657</strain>
    </source>
</reference>
<dbReference type="Gene3D" id="3.20.20.190">
    <property type="entry name" value="Phosphatidylinositol (PI) phosphodiesterase"/>
    <property type="match status" value="1"/>
</dbReference>
<comment type="caution">
    <text evidence="2">The sequence shown here is derived from an EMBL/GenBank/DDBJ whole genome shotgun (WGS) entry which is preliminary data.</text>
</comment>
<dbReference type="EMBL" id="DVHM01000109">
    <property type="protein sequence ID" value="HIR70988.1"/>
    <property type="molecule type" value="Genomic_DNA"/>
</dbReference>
<gene>
    <name evidence="2" type="ORF">IAA55_06885</name>
</gene>
<dbReference type="GO" id="GO:0006629">
    <property type="term" value="P:lipid metabolic process"/>
    <property type="evidence" value="ECO:0007669"/>
    <property type="project" value="InterPro"/>
</dbReference>